<keyword evidence="2" id="KW-1185">Reference proteome</keyword>
<dbReference type="Proteomes" id="UP000265515">
    <property type="component" value="Unassembled WGS sequence"/>
</dbReference>
<dbReference type="AlphaFoldDB" id="A0A388MCR5"/>
<dbReference type="EMBL" id="BFEA01001042">
    <property type="protein sequence ID" value="GBG92358.1"/>
    <property type="molecule type" value="Genomic_DNA"/>
</dbReference>
<sequence length="236" mass="23313">MCPFSGEPVRRSTSVAGQPPGYPAWPAAATVVRPVFGFLPLAAKRHEAGVAATAVFAAADSKAGVAIANAGVEAAFAAVQASPGAADVDTVLAVHGAAGGVVRHSYCVGGGAVGSVAGSAFAFPFAPAGGFGRLLPFGIAVVLPAVQVLAFVNTPVVPAVTALGQAWGVALQVGLPLACKCGCQRWAATVDSREGAPQTTTIGAWCSAGGKPLRRAVGRPLRVDGGDCSVRGFPGE</sequence>
<proteinExistence type="predicted"/>
<comment type="caution">
    <text evidence="1">The sequence shown here is derived from an EMBL/GenBank/DDBJ whole genome shotgun (WGS) entry which is preliminary data.</text>
</comment>
<dbReference type="Gramene" id="GBG92358">
    <property type="protein sequence ID" value="GBG92358"/>
    <property type="gene ID" value="CBR_g55239"/>
</dbReference>
<evidence type="ECO:0000313" key="2">
    <source>
        <dbReference type="Proteomes" id="UP000265515"/>
    </source>
</evidence>
<reference evidence="1 2" key="1">
    <citation type="journal article" date="2018" name="Cell">
        <title>The Chara Genome: Secondary Complexity and Implications for Plant Terrestrialization.</title>
        <authorList>
            <person name="Nishiyama T."/>
            <person name="Sakayama H."/>
            <person name="Vries J.D."/>
            <person name="Buschmann H."/>
            <person name="Saint-Marcoux D."/>
            <person name="Ullrich K.K."/>
            <person name="Haas F.B."/>
            <person name="Vanderstraeten L."/>
            <person name="Becker D."/>
            <person name="Lang D."/>
            <person name="Vosolsobe S."/>
            <person name="Rombauts S."/>
            <person name="Wilhelmsson P.K.I."/>
            <person name="Janitza P."/>
            <person name="Kern R."/>
            <person name="Heyl A."/>
            <person name="Rumpler F."/>
            <person name="Villalobos L.I.A.C."/>
            <person name="Clay J.M."/>
            <person name="Skokan R."/>
            <person name="Toyoda A."/>
            <person name="Suzuki Y."/>
            <person name="Kagoshima H."/>
            <person name="Schijlen E."/>
            <person name="Tajeshwar N."/>
            <person name="Catarino B."/>
            <person name="Hetherington A.J."/>
            <person name="Saltykova A."/>
            <person name="Bonnot C."/>
            <person name="Breuninger H."/>
            <person name="Symeonidi A."/>
            <person name="Radhakrishnan G.V."/>
            <person name="Van Nieuwerburgh F."/>
            <person name="Deforce D."/>
            <person name="Chang C."/>
            <person name="Karol K.G."/>
            <person name="Hedrich R."/>
            <person name="Ulvskov P."/>
            <person name="Glockner G."/>
            <person name="Delwiche C.F."/>
            <person name="Petrasek J."/>
            <person name="Van de Peer Y."/>
            <person name="Friml J."/>
            <person name="Beilby M."/>
            <person name="Dolan L."/>
            <person name="Kohara Y."/>
            <person name="Sugano S."/>
            <person name="Fujiyama A."/>
            <person name="Delaux P.-M."/>
            <person name="Quint M."/>
            <person name="TheiBen G."/>
            <person name="Hagemann M."/>
            <person name="Harholt J."/>
            <person name="Dunand C."/>
            <person name="Zachgo S."/>
            <person name="Langdale J."/>
            <person name="Maumus F."/>
            <person name="Straeten D.V.D."/>
            <person name="Gould S.B."/>
            <person name="Rensing S.A."/>
        </authorList>
    </citation>
    <scope>NUCLEOTIDE SEQUENCE [LARGE SCALE GENOMIC DNA]</scope>
    <source>
        <strain evidence="1 2">S276</strain>
    </source>
</reference>
<gene>
    <name evidence="1" type="ORF">CBR_g55239</name>
</gene>
<organism evidence="1 2">
    <name type="scientific">Chara braunii</name>
    <name type="common">Braun's stonewort</name>
    <dbReference type="NCBI Taxonomy" id="69332"/>
    <lineage>
        <taxon>Eukaryota</taxon>
        <taxon>Viridiplantae</taxon>
        <taxon>Streptophyta</taxon>
        <taxon>Charophyceae</taxon>
        <taxon>Charales</taxon>
        <taxon>Characeae</taxon>
        <taxon>Chara</taxon>
    </lineage>
</organism>
<name>A0A388MCR5_CHABU</name>
<protein>
    <submittedName>
        <fullName evidence="1">Uncharacterized protein</fullName>
    </submittedName>
</protein>
<accession>A0A388MCR5</accession>
<evidence type="ECO:0000313" key="1">
    <source>
        <dbReference type="EMBL" id="GBG92358.1"/>
    </source>
</evidence>